<evidence type="ECO:0000256" key="1">
    <source>
        <dbReference type="ARBA" id="ARBA00004141"/>
    </source>
</evidence>
<reference evidence="7" key="1">
    <citation type="submission" date="2009-12" db="EMBL/GenBank/DDBJ databases">
        <title>The Genome Sequence of Anolis carolinensis (Green Anole Lizard).</title>
        <authorList>
            <consortium name="The Genome Sequencing Platform"/>
            <person name="Di Palma F."/>
            <person name="Alfoldi J."/>
            <person name="Heiman D."/>
            <person name="Young S."/>
            <person name="Grabherr M."/>
            <person name="Johnson J."/>
            <person name="Lander E.S."/>
            <person name="Lindblad-Toh K."/>
        </authorList>
    </citation>
    <scope>NUCLEOTIDE SEQUENCE [LARGE SCALE GENOMIC DNA]</scope>
    <source>
        <strain evidence="7">JBL SC #1</strain>
    </source>
</reference>
<dbReference type="GeneTree" id="ENSGT00940000158481"/>
<evidence type="ECO:0000313" key="7">
    <source>
        <dbReference type="Ensembl" id="ENSACAP00000013357.3"/>
    </source>
</evidence>
<keyword evidence="3 6" id="KW-0812">Transmembrane</keyword>
<evidence type="ECO:0000256" key="4">
    <source>
        <dbReference type="ARBA" id="ARBA00022989"/>
    </source>
</evidence>
<feature type="transmembrane region" description="Helical" evidence="6">
    <location>
        <begin position="54"/>
        <end position="78"/>
    </location>
</feature>
<dbReference type="PANTHER" id="PTHR19282">
    <property type="entry name" value="TETRASPANIN"/>
    <property type="match status" value="1"/>
</dbReference>
<comment type="subcellular location">
    <subcellularLocation>
        <location evidence="1 6">Membrane</location>
        <topology evidence="1 6">Multi-pass membrane protein</topology>
    </subcellularLocation>
</comment>
<reference evidence="7" key="2">
    <citation type="submission" date="2025-08" db="UniProtKB">
        <authorList>
            <consortium name="Ensembl"/>
        </authorList>
    </citation>
    <scope>IDENTIFICATION</scope>
</reference>
<feature type="transmembrane region" description="Helical" evidence="6">
    <location>
        <begin position="85"/>
        <end position="107"/>
    </location>
</feature>
<dbReference type="Proteomes" id="UP000001646">
    <property type="component" value="Unplaced"/>
</dbReference>
<keyword evidence="8" id="KW-1185">Reference proteome</keyword>
<dbReference type="Gene3D" id="1.10.1450.10">
    <property type="entry name" value="Tetraspanin"/>
    <property type="match status" value="1"/>
</dbReference>
<proteinExistence type="inferred from homology"/>
<evidence type="ECO:0000256" key="6">
    <source>
        <dbReference type="RuleBase" id="RU361218"/>
    </source>
</evidence>
<dbReference type="GO" id="GO:0005886">
    <property type="term" value="C:plasma membrane"/>
    <property type="evidence" value="ECO:0000318"/>
    <property type="project" value="GO_Central"/>
</dbReference>
<keyword evidence="5 6" id="KW-0472">Membrane</keyword>
<comment type="caution">
    <text evidence="6">Lacks conserved residue(s) required for the propagation of feature annotation.</text>
</comment>
<dbReference type="PANTHER" id="PTHR19282:SF44">
    <property type="entry name" value="CD82 ANTIGEN"/>
    <property type="match status" value="1"/>
</dbReference>
<dbReference type="AlphaFoldDB" id="H9GK18"/>
<feature type="transmembrane region" description="Helical" evidence="6">
    <location>
        <begin position="12"/>
        <end position="34"/>
    </location>
</feature>
<dbReference type="eggNOG" id="KOG3882">
    <property type="taxonomic scope" value="Eukaryota"/>
</dbReference>
<sequence>MGICCMKVTPCLFFFFNHILFILGALVVGFGIWILMDVDPFSAFLQVSSPSIKWAAYVLIAVGGITLLKGFLGCASILCGVQCFLGLYIICLLLIIACQIGTGIYVYSQEESFKEKLAVAFGDFLQAYAPKNGTREPMEIALDFVQTNFSCCGWTGPENWLVNKVLQERNWTYYPCSCANDTLHDFGFCPLPNTSVPHEAKVEDWPIRKEGCKDAVYKWMEGNFDIILGVSIGLLITEVLGMVLALCICKKKGIRRNLLHSSSVCMVPCSFITSTALDVIVHALIYFGPFVTRLE</sequence>
<dbReference type="STRING" id="28377.ENSACAP00000013357"/>
<dbReference type="InParanoid" id="H9GK18"/>
<evidence type="ECO:0000256" key="2">
    <source>
        <dbReference type="ARBA" id="ARBA00006840"/>
    </source>
</evidence>
<protein>
    <recommendedName>
        <fullName evidence="6">Tetraspanin</fullName>
    </recommendedName>
</protein>
<accession>H9GK18</accession>
<evidence type="ECO:0000256" key="5">
    <source>
        <dbReference type="ARBA" id="ARBA00023136"/>
    </source>
</evidence>
<dbReference type="Ensembl" id="ENSACAT00000013628.3">
    <property type="protein sequence ID" value="ENSACAP00000013357.3"/>
    <property type="gene ID" value="ENSACAG00000013616.3"/>
</dbReference>
<dbReference type="InterPro" id="IPR008952">
    <property type="entry name" value="Tetraspanin_EC2_sf"/>
</dbReference>
<reference evidence="7" key="3">
    <citation type="submission" date="2025-09" db="UniProtKB">
        <authorList>
            <consortium name="Ensembl"/>
        </authorList>
    </citation>
    <scope>IDENTIFICATION</scope>
</reference>
<dbReference type="SUPFAM" id="SSF48652">
    <property type="entry name" value="Tetraspanin"/>
    <property type="match status" value="1"/>
</dbReference>
<dbReference type="Bgee" id="ENSACAG00000013616">
    <property type="expression patterns" value="Expressed in brain"/>
</dbReference>
<dbReference type="FunFam" id="1.10.1450.10:FF:000025">
    <property type="entry name" value="Tetraspanin"/>
    <property type="match status" value="1"/>
</dbReference>
<feature type="transmembrane region" description="Helical" evidence="6">
    <location>
        <begin position="261"/>
        <end position="287"/>
    </location>
</feature>
<dbReference type="PRINTS" id="PR00259">
    <property type="entry name" value="TMFOUR"/>
</dbReference>
<name>H9GK18_ANOCA</name>
<organism evidence="7 8">
    <name type="scientific">Anolis carolinensis</name>
    <name type="common">Green anole</name>
    <name type="synonym">American chameleon</name>
    <dbReference type="NCBI Taxonomy" id="28377"/>
    <lineage>
        <taxon>Eukaryota</taxon>
        <taxon>Metazoa</taxon>
        <taxon>Chordata</taxon>
        <taxon>Craniata</taxon>
        <taxon>Vertebrata</taxon>
        <taxon>Euteleostomi</taxon>
        <taxon>Lepidosauria</taxon>
        <taxon>Squamata</taxon>
        <taxon>Bifurcata</taxon>
        <taxon>Unidentata</taxon>
        <taxon>Episquamata</taxon>
        <taxon>Toxicofera</taxon>
        <taxon>Iguania</taxon>
        <taxon>Dactyloidae</taxon>
        <taxon>Anolis</taxon>
    </lineage>
</organism>
<feature type="transmembrane region" description="Helical" evidence="6">
    <location>
        <begin position="226"/>
        <end position="249"/>
    </location>
</feature>
<dbReference type="Pfam" id="PF00335">
    <property type="entry name" value="Tetraspanin"/>
    <property type="match status" value="1"/>
</dbReference>
<evidence type="ECO:0000313" key="8">
    <source>
        <dbReference type="Proteomes" id="UP000001646"/>
    </source>
</evidence>
<keyword evidence="4 6" id="KW-1133">Transmembrane helix</keyword>
<evidence type="ECO:0000256" key="3">
    <source>
        <dbReference type="ARBA" id="ARBA00022692"/>
    </source>
</evidence>
<dbReference type="HOGENOM" id="CLU_055524_4_1_1"/>
<dbReference type="InterPro" id="IPR000301">
    <property type="entry name" value="Tetraspanin_animals"/>
</dbReference>
<comment type="similarity">
    <text evidence="2 6">Belongs to the tetraspanin (TM4SF) family.</text>
</comment>
<dbReference type="PIRSF" id="PIRSF002419">
    <property type="entry name" value="Tetraspanin"/>
    <property type="match status" value="1"/>
</dbReference>
<dbReference type="InterPro" id="IPR018499">
    <property type="entry name" value="Tetraspanin/Peripherin"/>
</dbReference>